<dbReference type="RefSeq" id="WP_086157969.1">
    <property type="nucleotide sequence ID" value="NZ_CP021121.1"/>
</dbReference>
<reference evidence="6 7" key="1">
    <citation type="submission" date="2017-05" db="EMBL/GenBank/DDBJ databases">
        <title>Complete genome sequence of Streptomyces sp. SCSIO 03032 revealed the diverse biosynthetic pathways for its bioactive secondary metabolites.</title>
        <authorList>
            <person name="Ma L."/>
            <person name="Zhu Y."/>
            <person name="Zhang W."/>
            <person name="Zhang G."/>
            <person name="Tian X."/>
            <person name="Zhang S."/>
            <person name="Zhang C."/>
        </authorList>
    </citation>
    <scope>NUCLEOTIDE SEQUENCE [LARGE SCALE GENOMIC DNA]</scope>
    <source>
        <strain evidence="6 7">SCSIO 03032</strain>
    </source>
</reference>
<accession>A0A1W7CUI6</accession>
<dbReference type="EMBL" id="CP021121">
    <property type="protein sequence ID" value="ARQ68461.1"/>
    <property type="molecule type" value="Genomic_DNA"/>
</dbReference>
<organism evidence="6 7">
    <name type="scientific">Streptomyces marincola</name>
    <dbReference type="NCBI Taxonomy" id="2878388"/>
    <lineage>
        <taxon>Bacteria</taxon>
        <taxon>Bacillati</taxon>
        <taxon>Actinomycetota</taxon>
        <taxon>Actinomycetes</taxon>
        <taxon>Kitasatosporales</taxon>
        <taxon>Streptomycetaceae</taxon>
        <taxon>Streptomyces</taxon>
    </lineage>
</organism>
<feature type="domain" description="HTH tetR-type" evidence="5">
    <location>
        <begin position="3"/>
        <end position="63"/>
    </location>
</feature>
<name>A0A1W7CUI6_9ACTN</name>
<evidence type="ECO:0000256" key="1">
    <source>
        <dbReference type="ARBA" id="ARBA00023015"/>
    </source>
</evidence>
<dbReference type="GO" id="GO:0003677">
    <property type="term" value="F:DNA binding"/>
    <property type="evidence" value="ECO:0007669"/>
    <property type="project" value="UniProtKB-UniRule"/>
</dbReference>
<dbReference type="KEGG" id="smao:CAG99_05980"/>
<dbReference type="InterPro" id="IPR001647">
    <property type="entry name" value="HTH_TetR"/>
</dbReference>
<dbReference type="AlphaFoldDB" id="A0A1W7CUI6"/>
<feature type="DNA-binding region" description="H-T-H motif" evidence="4">
    <location>
        <begin position="26"/>
        <end position="45"/>
    </location>
</feature>
<dbReference type="SUPFAM" id="SSF48498">
    <property type="entry name" value="Tetracyclin repressor-like, C-terminal domain"/>
    <property type="match status" value="1"/>
</dbReference>
<dbReference type="OrthoDB" id="4214267at2"/>
<evidence type="ECO:0000256" key="2">
    <source>
        <dbReference type="ARBA" id="ARBA00023125"/>
    </source>
</evidence>
<dbReference type="PANTHER" id="PTHR47506:SF1">
    <property type="entry name" value="HTH-TYPE TRANSCRIPTIONAL REGULATOR YJDC"/>
    <property type="match status" value="1"/>
</dbReference>
<sequence length="179" mass="19555">MATRARDRLLEAAEELFYAEGIHAVGVERLLSVSGVGRASFYRHFASKDDLVVAVLQRRDRLWRAWLEDSVAAHGGGPLAVFDALAEGAEDPGFHGCAFINAMAETADPDSEIYRLAGEHKQRVTDLLARLLSAAGHRDSDTRAGQLALLMDGAIVTAMRERSGEPARRARRMAEQLLS</sequence>
<dbReference type="InterPro" id="IPR036271">
    <property type="entry name" value="Tet_transcr_reg_TetR-rel_C_sf"/>
</dbReference>
<dbReference type="PRINTS" id="PR00455">
    <property type="entry name" value="HTHTETR"/>
</dbReference>
<dbReference type="SUPFAM" id="SSF46689">
    <property type="entry name" value="Homeodomain-like"/>
    <property type="match status" value="1"/>
</dbReference>
<dbReference type="Proteomes" id="UP000194218">
    <property type="component" value="Chromosome"/>
</dbReference>
<evidence type="ECO:0000256" key="4">
    <source>
        <dbReference type="PROSITE-ProRule" id="PRU00335"/>
    </source>
</evidence>
<dbReference type="Pfam" id="PF00440">
    <property type="entry name" value="TetR_N"/>
    <property type="match status" value="1"/>
</dbReference>
<evidence type="ECO:0000313" key="6">
    <source>
        <dbReference type="EMBL" id="ARQ68461.1"/>
    </source>
</evidence>
<keyword evidence="7" id="KW-1185">Reference proteome</keyword>
<evidence type="ECO:0000256" key="3">
    <source>
        <dbReference type="ARBA" id="ARBA00023163"/>
    </source>
</evidence>
<keyword evidence="1" id="KW-0805">Transcription regulation</keyword>
<dbReference type="PANTHER" id="PTHR47506">
    <property type="entry name" value="TRANSCRIPTIONAL REGULATORY PROTEIN"/>
    <property type="match status" value="1"/>
</dbReference>
<proteinExistence type="predicted"/>
<dbReference type="Gene3D" id="1.10.357.10">
    <property type="entry name" value="Tetracycline Repressor, domain 2"/>
    <property type="match status" value="1"/>
</dbReference>
<gene>
    <name evidence="6" type="ORF">CAG99_05980</name>
</gene>
<evidence type="ECO:0000313" key="7">
    <source>
        <dbReference type="Proteomes" id="UP000194218"/>
    </source>
</evidence>
<protein>
    <submittedName>
        <fullName evidence="6">TetR family transcriptional regulator</fullName>
    </submittedName>
</protein>
<keyword evidence="2 4" id="KW-0238">DNA-binding</keyword>
<evidence type="ECO:0000259" key="5">
    <source>
        <dbReference type="PROSITE" id="PS50977"/>
    </source>
</evidence>
<dbReference type="PROSITE" id="PS50977">
    <property type="entry name" value="HTH_TETR_2"/>
    <property type="match status" value="1"/>
</dbReference>
<keyword evidence="3" id="KW-0804">Transcription</keyword>
<dbReference type="InterPro" id="IPR009057">
    <property type="entry name" value="Homeodomain-like_sf"/>
</dbReference>